<keyword evidence="6 7" id="KW-0472">Membrane</keyword>
<keyword evidence="3" id="KW-1003">Cell membrane</keyword>
<dbReference type="Pfam" id="PF00528">
    <property type="entry name" value="BPD_transp_1"/>
    <property type="match status" value="1"/>
</dbReference>
<dbReference type="PANTHER" id="PTHR30465:SF0">
    <property type="entry name" value="OLIGOPEPTIDE TRANSPORT SYSTEM PERMEASE PROTEIN APPB"/>
    <property type="match status" value="1"/>
</dbReference>
<dbReference type="Proteomes" id="UP000323393">
    <property type="component" value="Unassembled WGS sequence"/>
</dbReference>
<feature type="transmembrane region" description="Helical" evidence="7">
    <location>
        <begin position="228"/>
        <end position="249"/>
    </location>
</feature>
<keyword evidence="4 7" id="KW-0812">Transmembrane</keyword>
<dbReference type="PROSITE" id="PS50928">
    <property type="entry name" value="ABC_TM1"/>
    <property type="match status" value="1"/>
</dbReference>
<accession>A0AA95B5N0</accession>
<evidence type="ECO:0000313" key="9">
    <source>
        <dbReference type="EMBL" id="TYS58435.1"/>
    </source>
</evidence>
<evidence type="ECO:0000256" key="1">
    <source>
        <dbReference type="ARBA" id="ARBA00004651"/>
    </source>
</evidence>
<organism evidence="9 10">
    <name type="scientific">Sutcliffiella horikoshii</name>
    <dbReference type="NCBI Taxonomy" id="79883"/>
    <lineage>
        <taxon>Bacteria</taxon>
        <taxon>Bacillati</taxon>
        <taxon>Bacillota</taxon>
        <taxon>Bacilli</taxon>
        <taxon>Bacillales</taxon>
        <taxon>Bacillaceae</taxon>
        <taxon>Sutcliffiella</taxon>
    </lineage>
</organism>
<feature type="transmembrane region" description="Helical" evidence="7">
    <location>
        <begin position="279"/>
        <end position="299"/>
    </location>
</feature>
<evidence type="ECO:0000256" key="6">
    <source>
        <dbReference type="ARBA" id="ARBA00023136"/>
    </source>
</evidence>
<keyword evidence="2 7" id="KW-0813">Transport</keyword>
<dbReference type="AlphaFoldDB" id="A0AA95B5N0"/>
<feature type="transmembrane region" description="Helical" evidence="7">
    <location>
        <begin position="7"/>
        <end position="27"/>
    </location>
</feature>
<feature type="transmembrane region" description="Helical" evidence="7">
    <location>
        <begin position="91"/>
        <end position="112"/>
    </location>
</feature>
<evidence type="ECO:0000256" key="3">
    <source>
        <dbReference type="ARBA" id="ARBA00022475"/>
    </source>
</evidence>
<dbReference type="GO" id="GO:0055085">
    <property type="term" value="P:transmembrane transport"/>
    <property type="evidence" value="ECO:0007669"/>
    <property type="project" value="InterPro"/>
</dbReference>
<evidence type="ECO:0000256" key="7">
    <source>
        <dbReference type="RuleBase" id="RU363032"/>
    </source>
</evidence>
<sequence length="312" mass="35186">MELKKESLKLSVSVILALIFTILLIFFPRGGYYGEIPMSLEDGAFQGFQLSLFFEVYKSNIVQFFQHIWEHQSLGGTMFSQTSVEKELIRYYPKSLLIIAIGFVVSIIFGVLKGIFDYRNTYTKKNLLGNGTTWLFQSIPDFFVVIIAFYLAFYYLPMGMIFSNKNWYSFAAPALLVSIYPTMYVARMTCVSLLNQDGQDYIRTAFAKGFKARQVINRHIMRNSALDLIAHLPTIMMVVISNMLMVEYLTGYAGAGNRMFVALGGRQNTVGFGTSDIEAGLVFGFALCFIATVLVVHIVKMIMLTKLSQKGA</sequence>
<dbReference type="CDD" id="cd06261">
    <property type="entry name" value="TM_PBP2"/>
    <property type="match status" value="1"/>
</dbReference>
<dbReference type="PANTHER" id="PTHR30465">
    <property type="entry name" value="INNER MEMBRANE ABC TRANSPORTER"/>
    <property type="match status" value="1"/>
</dbReference>
<evidence type="ECO:0000256" key="2">
    <source>
        <dbReference type="ARBA" id="ARBA00022448"/>
    </source>
</evidence>
<protein>
    <submittedName>
        <fullName evidence="9">ABC transporter permease</fullName>
    </submittedName>
</protein>
<comment type="similarity">
    <text evidence="7">Belongs to the binding-protein-dependent transport system permease family.</text>
</comment>
<feature type="domain" description="ABC transmembrane type-1" evidence="8">
    <location>
        <begin position="92"/>
        <end position="300"/>
    </location>
</feature>
<name>A0AA95B5N0_9BACI</name>
<keyword evidence="5 7" id="KW-1133">Transmembrane helix</keyword>
<evidence type="ECO:0000256" key="4">
    <source>
        <dbReference type="ARBA" id="ARBA00022692"/>
    </source>
</evidence>
<dbReference type="GO" id="GO:0005886">
    <property type="term" value="C:plasma membrane"/>
    <property type="evidence" value="ECO:0007669"/>
    <property type="project" value="UniProtKB-SubCell"/>
</dbReference>
<evidence type="ECO:0000256" key="5">
    <source>
        <dbReference type="ARBA" id="ARBA00022989"/>
    </source>
</evidence>
<evidence type="ECO:0000313" key="10">
    <source>
        <dbReference type="Proteomes" id="UP000323393"/>
    </source>
</evidence>
<comment type="subcellular location">
    <subcellularLocation>
        <location evidence="1 7">Cell membrane</location>
        <topology evidence="1 7">Multi-pass membrane protein</topology>
    </subcellularLocation>
</comment>
<proteinExistence type="inferred from homology"/>
<dbReference type="RefSeq" id="WP_148965957.1">
    <property type="nucleotide sequence ID" value="NZ_VTEU01000004.1"/>
</dbReference>
<feature type="transmembrane region" description="Helical" evidence="7">
    <location>
        <begin position="167"/>
        <end position="186"/>
    </location>
</feature>
<dbReference type="InterPro" id="IPR035906">
    <property type="entry name" value="MetI-like_sf"/>
</dbReference>
<dbReference type="InterPro" id="IPR000515">
    <property type="entry name" value="MetI-like"/>
</dbReference>
<dbReference type="Gene3D" id="1.10.3720.10">
    <property type="entry name" value="MetI-like"/>
    <property type="match status" value="1"/>
</dbReference>
<feature type="transmembrane region" description="Helical" evidence="7">
    <location>
        <begin position="133"/>
        <end position="155"/>
    </location>
</feature>
<gene>
    <name evidence="9" type="ORF">FZC74_11530</name>
</gene>
<dbReference type="EMBL" id="VTEU01000004">
    <property type="protein sequence ID" value="TYS58435.1"/>
    <property type="molecule type" value="Genomic_DNA"/>
</dbReference>
<reference evidence="9 10" key="1">
    <citation type="submission" date="2019-08" db="EMBL/GenBank/DDBJ databases">
        <title>Bacillus genomes from the desert of Cuatro Cienegas, Coahuila.</title>
        <authorList>
            <person name="Olmedo-Alvarez G."/>
        </authorList>
    </citation>
    <scope>NUCLEOTIDE SEQUENCE [LARGE SCALE GENOMIC DNA]</scope>
    <source>
        <strain evidence="9 10">CH88_3T</strain>
    </source>
</reference>
<dbReference type="SUPFAM" id="SSF161098">
    <property type="entry name" value="MetI-like"/>
    <property type="match status" value="1"/>
</dbReference>
<comment type="caution">
    <text evidence="9">The sequence shown here is derived from an EMBL/GenBank/DDBJ whole genome shotgun (WGS) entry which is preliminary data.</text>
</comment>
<evidence type="ECO:0000259" key="8">
    <source>
        <dbReference type="PROSITE" id="PS50928"/>
    </source>
</evidence>